<evidence type="ECO:0000313" key="4">
    <source>
        <dbReference type="EMBL" id="PPQ75584.1"/>
    </source>
</evidence>
<feature type="region of interest" description="Disordered" evidence="2">
    <location>
        <begin position="1"/>
        <end position="29"/>
    </location>
</feature>
<feature type="compositionally biased region" description="Pro residues" evidence="2">
    <location>
        <begin position="16"/>
        <end position="29"/>
    </location>
</feature>
<dbReference type="InterPro" id="IPR027417">
    <property type="entry name" value="P-loop_NTPase"/>
</dbReference>
<dbReference type="EMBL" id="NHTK01005659">
    <property type="protein sequence ID" value="PPQ75584.1"/>
    <property type="molecule type" value="Genomic_DNA"/>
</dbReference>
<dbReference type="AlphaFoldDB" id="A0A409WAP3"/>
<dbReference type="OrthoDB" id="5967843at2759"/>
<protein>
    <recommendedName>
        <fullName evidence="3">Nephrocystin 3-like N-terminal domain-containing protein</fullName>
    </recommendedName>
</protein>
<dbReference type="InterPro" id="IPR056884">
    <property type="entry name" value="NPHP3-like_N"/>
</dbReference>
<keyword evidence="5" id="KW-1185">Reference proteome</keyword>
<feature type="domain" description="Nephrocystin 3-like N-terminal" evidence="3">
    <location>
        <begin position="92"/>
        <end position="262"/>
    </location>
</feature>
<dbReference type="Gene3D" id="3.40.50.300">
    <property type="entry name" value="P-loop containing nucleotide triphosphate hydrolases"/>
    <property type="match status" value="1"/>
</dbReference>
<reference evidence="4 5" key="1">
    <citation type="journal article" date="2018" name="Evol. Lett.">
        <title>Horizontal gene cluster transfer increased hallucinogenic mushroom diversity.</title>
        <authorList>
            <person name="Reynolds H.T."/>
            <person name="Vijayakumar V."/>
            <person name="Gluck-Thaler E."/>
            <person name="Korotkin H.B."/>
            <person name="Matheny P.B."/>
            <person name="Slot J.C."/>
        </authorList>
    </citation>
    <scope>NUCLEOTIDE SEQUENCE [LARGE SCALE GENOMIC DNA]</scope>
    <source>
        <strain evidence="4 5">2629</strain>
    </source>
</reference>
<keyword evidence="1" id="KW-0677">Repeat</keyword>
<accession>A0A409WAP3</accession>
<evidence type="ECO:0000256" key="1">
    <source>
        <dbReference type="ARBA" id="ARBA00022737"/>
    </source>
</evidence>
<evidence type="ECO:0000256" key="2">
    <source>
        <dbReference type="SAM" id="MobiDB-lite"/>
    </source>
</evidence>
<evidence type="ECO:0000313" key="5">
    <source>
        <dbReference type="Proteomes" id="UP000284842"/>
    </source>
</evidence>
<evidence type="ECO:0000259" key="3">
    <source>
        <dbReference type="Pfam" id="PF24883"/>
    </source>
</evidence>
<dbReference type="CDD" id="cd02019">
    <property type="entry name" value="NK"/>
    <property type="match status" value="1"/>
</dbReference>
<name>A0A409WAP3_9AGAR</name>
<organism evidence="4 5">
    <name type="scientific">Panaeolus cyanescens</name>
    <dbReference type="NCBI Taxonomy" id="181874"/>
    <lineage>
        <taxon>Eukaryota</taxon>
        <taxon>Fungi</taxon>
        <taxon>Dikarya</taxon>
        <taxon>Basidiomycota</taxon>
        <taxon>Agaricomycotina</taxon>
        <taxon>Agaricomycetes</taxon>
        <taxon>Agaricomycetidae</taxon>
        <taxon>Agaricales</taxon>
        <taxon>Agaricineae</taxon>
        <taxon>Galeropsidaceae</taxon>
        <taxon>Panaeolus</taxon>
    </lineage>
</organism>
<proteinExistence type="predicted"/>
<gene>
    <name evidence="4" type="ORF">CVT24_010863</name>
</gene>
<dbReference type="InParanoid" id="A0A409WAP3"/>
<dbReference type="PANTHER" id="PTHR10039:SF14">
    <property type="entry name" value="NACHT DOMAIN-CONTAINING PROTEIN"/>
    <property type="match status" value="1"/>
</dbReference>
<dbReference type="Pfam" id="PF24883">
    <property type="entry name" value="NPHP3_N"/>
    <property type="match status" value="1"/>
</dbReference>
<dbReference type="Proteomes" id="UP000284842">
    <property type="component" value="Unassembled WGS sequence"/>
</dbReference>
<comment type="caution">
    <text evidence="4">The sequence shown here is derived from an EMBL/GenBank/DDBJ whole genome shotgun (WGS) entry which is preliminary data.</text>
</comment>
<dbReference type="SUPFAM" id="SSF52540">
    <property type="entry name" value="P-loop containing nucleoside triphosphate hydrolases"/>
    <property type="match status" value="1"/>
</dbReference>
<dbReference type="PANTHER" id="PTHR10039">
    <property type="entry name" value="AMELOGENIN"/>
    <property type="match status" value="1"/>
</dbReference>
<sequence length="458" mass="51526">MATSDSNASALEPTREYPPSPHPMQRPPPTRMIVSHLTQNVTNIVNNPTPAPQGDISRLSDHACTEAYENKSDEFDELKCYPGTRKVLLDRLDTWLSAPLNNRRAIMWLDGPMGSGKSAAARSIAERMSLKDRLLGMFIFRKGEAGRGNATQFVTTLAYQMAFSIPHIRPLIAQQIVHDPSIFRQSISRQLDVLIIEPLRQLRNNPDLDITSLANVIIVDGLDECDDEKEGQENIQTSILNMLYRLTLNAEILPFAILVASRPEIHLKSWFRQKAHDNVTSCITLDSSYKPDEDIRFFVTQSFLKLRESHPLRHHLPPRWPLEPEEHDLAMEPTADDIGACARVEHIVRLSSGQFIFPSVSMKFIASPRNQPHQRLQCIMQRKSYDTADPSTPNAILDNLYCQLEMLCGNTNVSKGTTTLANTFSPTSFKGGIRPLYRAIGITRNMHLSTVFIPAVPP</sequence>